<evidence type="ECO:0000313" key="1">
    <source>
        <dbReference type="EMBL" id="ANX03423.1"/>
    </source>
</evidence>
<dbReference type="STRING" id="1810504.PG2T_03940"/>
<evidence type="ECO:0000313" key="2">
    <source>
        <dbReference type="Proteomes" id="UP000092952"/>
    </source>
</evidence>
<dbReference type="InterPro" id="IPR011042">
    <property type="entry name" value="6-blade_b-propeller_TolB-like"/>
</dbReference>
<dbReference type="Proteomes" id="UP000092952">
    <property type="component" value="Chromosome"/>
</dbReference>
<sequence>MVSKDVNRRSAPDRRRRNRLRRVRRLASLALILALVGGVYYGARWPLHVRDGWKITDKIRLSRPASLALGADGRLRYVALETIPGLLVELTPDGPKTVFGDFGEPDGLLALNDSVLVSETDPDGRVMAYNTTTARLRVLARMDKPEGLLRRPDGSTVVAQGVSAGRLWVLREGAEPAVLVDGLSSPKGLCNLPDGRIGIAESGTGRILAHGPAGLEVLAEDLRGIDQLACGADGSLWAVISRVRSGKLVRIADGRQRTIARRLRQPQGIVLLPDGGLYLAESRANRVLRITPH</sequence>
<dbReference type="SUPFAM" id="SSF63829">
    <property type="entry name" value="Calcium-dependent phosphotriesterase"/>
    <property type="match status" value="1"/>
</dbReference>
<reference evidence="2" key="1">
    <citation type="submission" date="2016-03" db="EMBL/GenBank/DDBJ databases">
        <title>Complete genome sequence of Solimmundus cernigliae, representing a novel lineage of polycyclic aromatic hydrocarbon degraders within the Gammaproteobacteria.</title>
        <authorList>
            <person name="Singleton D.R."/>
            <person name="Dickey A.N."/>
            <person name="Scholl E.H."/>
            <person name="Wright F.A."/>
            <person name="Aitken M.D."/>
        </authorList>
    </citation>
    <scope>NUCLEOTIDE SEQUENCE [LARGE SCALE GENOMIC DNA]</scope>
    <source>
        <strain evidence="2">TR3.2</strain>
    </source>
</reference>
<accession>A0A1B1YRN9</accession>
<dbReference type="AlphaFoldDB" id="A0A1B1YRN9"/>
<organism evidence="1 2">
    <name type="scientific">Immundisolibacter cernigliae</name>
    <dbReference type="NCBI Taxonomy" id="1810504"/>
    <lineage>
        <taxon>Bacteria</taxon>
        <taxon>Pseudomonadati</taxon>
        <taxon>Pseudomonadota</taxon>
        <taxon>Gammaproteobacteria</taxon>
        <taxon>Immundisolibacterales</taxon>
        <taxon>Immundisolibacteraceae</taxon>
        <taxon>Immundisolibacter</taxon>
    </lineage>
</organism>
<dbReference type="RefSeq" id="WP_068802919.1">
    <property type="nucleotide sequence ID" value="NZ_CP014671.1"/>
</dbReference>
<keyword evidence="2" id="KW-1185">Reference proteome</keyword>
<dbReference type="OrthoDB" id="9770043at2"/>
<evidence type="ECO:0008006" key="3">
    <source>
        <dbReference type="Google" id="ProtNLM"/>
    </source>
</evidence>
<name>A0A1B1YRN9_9GAMM</name>
<protein>
    <recommendedName>
        <fullName evidence="3">SMP-30/Gluconolactonase/LRE-like region domain-containing protein</fullName>
    </recommendedName>
</protein>
<dbReference type="KEGG" id="gbi:PG2T_03940"/>
<proteinExistence type="predicted"/>
<gene>
    <name evidence="1" type="ORF">PG2T_03940</name>
</gene>
<dbReference type="EMBL" id="CP014671">
    <property type="protein sequence ID" value="ANX03423.1"/>
    <property type="molecule type" value="Genomic_DNA"/>
</dbReference>
<dbReference type="InParanoid" id="A0A1B1YRN9"/>
<dbReference type="Gene3D" id="2.120.10.30">
    <property type="entry name" value="TolB, C-terminal domain"/>
    <property type="match status" value="1"/>
</dbReference>